<dbReference type="Gene3D" id="3.40.1170.60">
    <property type="match status" value="1"/>
</dbReference>
<evidence type="ECO:0000313" key="5">
    <source>
        <dbReference type="EMBL" id="URI10151.1"/>
    </source>
</evidence>
<gene>
    <name evidence="5" type="ORF">MW290_31960</name>
</gene>
<feature type="domain" description="UmuC" evidence="4">
    <location>
        <begin position="30"/>
        <end position="149"/>
    </location>
</feature>
<evidence type="ECO:0000256" key="2">
    <source>
        <dbReference type="ARBA" id="ARBA00022763"/>
    </source>
</evidence>
<dbReference type="PANTHER" id="PTHR35369:SF2">
    <property type="entry name" value="BLR3025 PROTEIN"/>
    <property type="match status" value="1"/>
</dbReference>
<accession>A0ABY4SDF2</accession>
<dbReference type="InterPro" id="IPR050356">
    <property type="entry name" value="SulA_CellDiv_inhibitor"/>
</dbReference>
<sequence length="529" mass="57208">MLWLALHLPWLPLEARGPFPPPADGSLPPPRAVIHQHRLCTVNAAARAQGLEPGMSTATALSLCPGLQQLQRDEAAEAGFVQLLALALSCYTPQVVLRPDAVLLEVSGSLRLFGGLPGLAARLRRSLQQVGAHVRIGMAPTAAAAWLLARVVAPGAKPGRARTLPAAHHLLDGLPLPPVLQSLALPPRLAELLQGIGCHTLADVRALPRTGLQRRGGAALQAALDRAYGDAPDPQVWFEPPLQFELACELVHRADDAAMLVFAAQRLVQPLAGWLSRQWLAAARCTLWLQHESSGRQARAPTPVRLAMGEPTRDAAQLLLLLRERLQRTELPAPVYGLRLQLDEAVALAGHEGRLALAAADGQLADTDPLAVSALVDRLSARLGPERVSRLQLQDDHRPERAMQAAPALQAARSQPRPAARPRSTAPSTTPSTATVPPVPTRPTWLLPQPLPLAEQGGRPVHGGPLVLRTRAERIESGWFDEALICRDYHVAEGRDHRLRWVFRERRQTADGEPASAWSSSWYLHGLFG</sequence>
<dbReference type="InterPro" id="IPR043128">
    <property type="entry name" value="Rev_trsase/Diguanyl_cyclase"/>
</dbReference>
<feature type="compositionally biased region" description="Low complexity" evidence="3">
    <location>
        <begin position="402"/>
        <end position="436"/>
    </location>
</feature>
<dbReference type="Proteomes" id="UP001056201">
    <property type="component" value="Chromosome 2"/>
</dbReference>
<dbReference type="CDD" id="cd03468">
    <property type="entry name" value="PolY_like"/>
    <property type="match status" value="1"/>
</dbReference>
<dbReference type="SUPFAM" id="SSF56672">
    <property type="entry name" value="DNA/RNA polymerases"/>
    <property type="match status" value="1"/>
</dbReference>
<proteinExistence type="inferred from homology"/>
<organism evidence="5 6">
    <name type="scientific">Aquincola tertiaricarbonis</name>
    <dbReference type="NCBI Taxonomy" id="391953"/>
    <lineage>
        <taxon>Bacteria</taxon>
        <taxon>Pseudomonadati</taxon>
        <taxon>Pseudomonadota</taxon>
        <taxon>Betaproteobacteria</taxon>
        <taxon>Burkholderiales</taxon>
        <taxon>Sphaerotilaceae</taxon>
        <taxon>Aquincola</taxon>
    </lineage>
</organism>
<keyword evidence="6" id="KW-1185">Reference proteome</keyword>
<keyword evidence="2" id="KW-0227">DNA damage</keyword>
<name>A0ABY4SDF2_AQUTE</name>
<dbReference type="InterPro" id="IPR043502">
    <property type="entry name" value="DNA/RNA_pol_sf"/>
</dbReference>
<dbReference type="PANTHER" id="PTHR35369">
    <property type="entry name" value="BLR3025 PROTEIN-RELATED"/>
    <property type="match status" value="1"/>
</dbReference>
<evidence type="ECO:0000256" key="1">
    <source>
        <dbReference type="ARBA" id="ARBA00010945"/>
    </source>
</evidence>
<evidence type="ECO:0000313" key="6">
    <source>
        <dbReference type="Proteomes" id="UP001056201"/>
    </source>
</evidence>
<feature type="compositionally biased region" description="Basic and acidic residues" evidence="3">
    <location>
        <begin position="388"/>
        <end position="401"/>
    </location>
</feature>
<dbReference type="Gene3D" id="3.30.70.270">
    <property type="match status" value="1"/>
</dbReference>
<comment type="similarity">
    <text evidence="1">Belongs to the DNA polymerase type-Y family.</text>
</comment>
<feature type="region of interest" description="Disordered" evidence="3">
    <location>
        <begin position="388"/>
        <end position="443"/>
    </location>
</feature>
<evidence type="ECO:0000256" key="3">
    <source>
        <dbReference type="SAM" id="MobiDB-lite"/>
    </source>
</evidence>
<evidence type="ECO:0000259" key="4">
    <source>
        <dbReference type="Pfam" id="PF00817"/>
    </source>
</evidence>
<dbReference type="RefSeq" id="WP_250198358.1">
    <property type="nucleotide sequence ID" value="NZ_CP097636.1"/>
</dbReference>
<reference evidence="5" key="1">
    <citation type="submission" date="2022-05" db="EMBL/GenBank/DDBJ databases">
        <title>An RpoN-dependent PEP-CTERM gene is involved in floc formation of an Aquincola tertiaricarbonis strain.</title>
        <authorList>
            <person name="Qiu D."/>
            <person name="Xia M."/>
        </authorList>
    </citation>
    <scope>NUCLEOTIDE SEQUENCE</scope>
    <source>
        <strain evidence="5">RN12</strain>
    </source>
</reference>
<dbReference type="EMBL" id="CP097636">
    <property type="protein sequence ID" value="URI10151.1"/>
    <property type="molecule type" value="Genomic_DNA"/>
</dbReference>
<protein>
    <submittedName>
        <fullName evidence="5">DNA polymerase Y family protein</fullName>
    </submittedName>
</protein>
<dbReference type="InterPro" id="IPR001126">
    <property type="entry name" value="UmuC"/>
</dbReference>
<dbReference type="Pfam" id="PF00817">
    <property type="entry name" value="IMS"/>
    <property type="match status" value="1"/>
</dbReference>